<evidence type="ECO:0000313" key="2">
    <source>
        <dbReference type="Proteomes" id="UP000199163"/>
    </source>
</evidence>
<gene>
    <name evidence="1" type="ORF">SAMN05192534_10268</name>
</gene>
<organism evidence="1 2">
    <name type="scientific">Alteribacillus persepolensis</name>
    <dbReference type="NCBI Taxonomy" id="568899"/>
    <lineage>
        <taxon>Bacteria</taxon>
        <taxon>Bacillati</taxon>
        <taxon>Bacillota</taxon>
        <taxon>Bacilli</taxon>
        <taxon>Bacillales</taxon>
        <taxon>Bacillaceae</taxon>
        <taxon>Alteribacillus</taxon>
    </lineage>
</organism>
<protein>
    <submittedName>
        <fullName evidence="1">Uncharacterized protein</fullName>
    </submittedName>
</protein>
<accession>A0A1G8A8X5</accession>
<dbReference type="AlphaFoldDB" id="A0A1G8A8X5"/>
<dbReference type="EMBL" id="FNDK01000002">
    <property type="protein sequence ID" value="SDH17402.1"/>
    <property type="molecule type" value="Genomic_DNA"/>
</dbReference>
<name>A0A1G8A8X5_9BACI</name>
<dbReference type="Proteomes" id="UP000199163">
    <property type="component" value="Unassembled WGS sequence"/>
</dbReference>
<dbReference type="OrthoDB" id="2875988at2"/>
<dbReference type="RefSeq" id="WP_091271269.1">
    <property type="nucleotide sequence ID" value="NZ_FNDK01000002.1"/>
</dbReference>
<sequence>MTQASCETDGELRRGKQSRCLWNASDNRAVTTTVSTNRMVSKKGRGVRDVAVAVELADTKRYGNNGENVASLIERLADIDWYQKAGEQDKAVEEKLAESMKQLGVSTYQIEWIKPGEAADAIASLALEESSIWEQLKEVPDTIKAKMDEVNRETVVDDIVYNIPELVYHGSFAGAYQLFEDEKTTGFFTGHAMYISVLACLWEAAADLDGMKDNPFLPLVEILESGHVPLGLKKETIFVL</sequence>
<reference evidence="1 2" key="1">
    <citation type="submission" date="2016-10" db="EMBL/GenBank/DDBJ databases">
        <authorList>
            <person name="de Groot N.N."/>
        </authorList>
    </citation>
    <scope>NUCLEOTIDE SEQUENCE [LARGE SCALE GENOMIC DNA]</scope>
    <source>
        <strain evidence="1 2">DSM 21632</strain>
    </source>
</reference>
<keyword evidence="2" id="KW-1185">Reference proteome</keyword>
<proteinExistence type="predicted"/>
<evidence type="ECO:0000313" key="1">
    <source>
        <dbReference type="EMBL" id="SDH17402.1"/>
    </source>
</evidence>